<organism evidence="10 11">
    <name type="scientific">Verticiella sediminum</name>
    <dbReference type="NCBI Taxonomy" id="1247510"/>
    <lineage>
        <taxon>Bacteria</taxon>
        <taxon>Pseudomonadati</taxon>
        <taxon>Pseudomonadota</taxon>
        <taxon>Betaproteobacteria</taxon>
        <taxon>Burkholderiales</taxon>
        <taxon>Alcaligenaceae</taxon>
        <taxon>Verticiella</taxon>
    </lineage>
</organism>
<evidence type="ECO:0000259" key="9">
    <source>
        <dbReference type="PROSITE" id="PS51755"/>
    </source>
</evidence>
<dbReference type="FunFam" id="3.40.50.2300:FF:000002">
    <property type="entry name" value="DNA-binding response regulator PhoP"/>
    <property type="match status" value="1"/>
</dbReference>
<reference evidence="10 11" key="1">
    <citation type="submission" date="2019-07" db="EMBL/GenBank/DDBJ databases">
        <title>Qingshengfaniella alkalisoli gen. nov., sp. nov., isolated from saline soil.</title>
        <authorList>
            <person name="Xu L."/>
            <person name="Huang X.-X."/>
            <person name="Sun J.-Q."/>
        </authorList>
    </citation>
    <scope>NUCLEOTIDE SEQUENCE [LARGE SCALE GENOMIC DNA]</scope>
    <source>
        <strain evidence="10 11">DSM 27279</strain>
    </source>
</reference>
<evidence type="ECO:0000256" key="3">
    <source>
        <dbReference type="ARBA" id="ARBA00023015"/>
    </source>
</evidence>
<dbReference type="PANTHER" id="PTHR48111">
    <property type="entry name" value="REGULATOR OF RPOS"/>
    <property type="match status" value="1"/>
</dbReference>
<dbReference type="GO" id="GO:0000156">
    <property type="term" value="F:phosphorelay response regulator activity"/>
    <property type="evidence" value="ECO:0007669"/>
    <property type="project" value="TreeGrafter"/>
</dbReference>
<evidence type="ECO:0000256" key="2">
    <source>
        <dbReference type="ARBA" id="ARBA00023012"/>
    </source>
</evidence>
<accession>A0A556AUA6</accession>
<dbReference type="Proteomes" id="UP000318405">
    <property type="component" value="Unassembled WGS sequence"/>
</dbReference>
<dbReference type="InterPro" id="IPR039420">
    <property type="entry name" value="WalR-like"/>
</dbReference>
<dbReference type="GO" id="GO:0005829">
    <property type="term" value="C:cytosol"/>
    <property type="evidence" value="ECO:0007669"/>
    <property type="project" value="TreeGrafter"/>
</dbReference>
<name>A0A556AUA6_9BURK</name>
<dbReference type="EMBL" id="VLTJ01000015">
    <property type="protein sequence ID" value="TSH96521.1"/>
    <property type="molecule type" value="Genomic_DNA"/>
</dbReference>
<feature type="domain" description="Response regulatory" evidence="8">
    <location>
        <begin position="2"/>
        <end position="117"/>
    </location>
</feature>
<keyword evidence="5" id="KW-0804">Transcription</keyword>
<evidence type="ECO:0000256" key="1">
    <source>
        <dbReference type="ARBA" id="ARBA00022553"/>
    </source>
</evidence>
<dbReference type="SMART" id="SM00448">
    <property type="entry name" value="REC"/>
    <property type="match status" value="1"/>
</dbReference>
<dbReference type="GO" id="GO:0000976">
    <property type="term" value="F:transcription cis-regulatory region binding"/>
    <property type="evidence" value="ECO:0007669"/>
    <property type="project" value="TreeGrafter"/>
</dbReference>
<evidence type="ECO:0000256" key="5">
    <source>
        <dbReference type="ARBA" id="ARBA00023163"/>
    </source>
</evidence>
<gene>
    <name evidence="10" type="ORF">FOZ76_08985</name>
</gene>
<comment type="caution">
    <text evidence="10">The sequence shown here is derived from an EMBL/GenBank/DDBJ whole genome shotgun (WGS) entry which is preliminary data.</text>
</comment>
<proteinExistence type="predicted"/>
<dbReference type="InterPro" id="IPR001867">
    <property type="entry name" value="OmpR/PhoB-type_DNA-bd"/>
</dbReference>
<evidence type="ECO:0000313" key="10">
    <source>
        <dbReference type="EMBL" id="TSH96521.1"/>
    </source>
</evidence>
<dbReference type="SMART" id="SM00862">
    <property type="entry name" value="Trans_reg_C"/>
    <property type="match status" value="1"/>
</dbReference>
<dbReference type="AlphaFoldDB" id="A0A556AUA6"/>
<keyword evidence="4 7" id="KW-0238">DNA-binding</keyword>
<evidence type="ECO:0000259" key="8">
    <source>
        <dbReference type="PROSITE" id="PS50110"/>
    </source>
</evidence>
<keyword evidence="11" id="KW-1185">Reference proteome</keyword>
<evidence type="ECO:0000256" key="4">
    <source>
        <dbReference type="ARBA" id="ARBA00023125"/>
    </source>
</evidence>
<dbReference type="RefSeq" id="WP_143947814.1">
    <property type="nucleotide sequence ID" value="NZ_BAABMB010000002.1"/>
</dbReference>
<dbReference type="Gene3D" id="1.10.10.10">
    <property type="entry name" value="Winged helix-like DNA-binding domain superfamily/Winged helix DNA-binding domain"/>
    <property type="match status" value="1"/>
</dbReference>
<evidence type="ECO:0000256" key="6">
    <source>
        <dbReference type="PROSITE-ProRule" id="PRU00169"/>
    </source>
</evidence>
<dbReference type="GO" id="GO:0006355">
    <property type="term" value="P:regulation of DNA-templated transcription"/>
    <property type="evidence" value="ECO:0007669"/>
    <property type="project" value="InterPro"/>
</dbReference>
<protein>
    <submittedName>
        <fullName evidence="10">Response regulator</fullName>
    </submittedName>
</protein>
<dbReference type="Gene3D" id="3.40.50.2300">
    <property type="match status" value="1"/>
</dbReference>
<dbReference type="SUPFAM" id="SSF52172">
    <property type="entry name" value="CheY-like"/>
    <property type="match status" value="1"/>
</dbReference>
<sequence>MRILLVEDETALAHWVARALGRQAGYVVAWADDGALAERRLQLEEFDAIVLDLGLPGLDGQSLLTRMRARGDTTPVLILTARDSLAARVDTLHQGADDFLAKPFRIEELEARLVALVRRSRGREHARFACGSLVLDTAAQRFTVGDAPLQLTPREHRVLRVFIQRSGEPLSKQQILERVSDDDTDTNLEAIEVLVHRLRKKLAGTDVQIVTLRGLGYCLEAVADTPGS</sequence>
<feature type="DNA-binding region" description="OmpR/PhoB-type" evidence="7">
    <location>
        <begin position="125"/>
        <end position="221"/>
    </location>
</feature>
<dbReference type="PANTHER" id="PTHR48111:SF67">
    <property type="entry name" value="TRANSCRIPTIONAL REGULATORY PROTEIN TCTD"/>
    <property type="match status" value="1"/>
</dbReference>
<dbReference type="CDD" id="cd00383">
    <property type="entry name" value="trans_reg_C"/>
    <property type="match status" value="1"/>
</dbReference>
<dbReference type="PROSITE" id="PS50110">
    <property type="entry name" value="RESPONSE_REGULATORY"/>
    <property type="match status" value="1"/>
</dbReference>
<keyword evidence="1 6" id="KW-0597">Phosphoprotein</keyword>
<dbReference type="Pfam" id="PF00072">
    <property type="entry name" value="Response_reg"/>
    <property type="match status" value="1"/>
</dbReference>
<dbReference type="InterPro" id="IPR001789">
    <property type="entry name" value="Sig_transdc_resp-reg_receiver"/>
</dbReference>
<dbReference type="OrthoDB" id="9802426at2"/>
<dbReference type="InterPro" id="IPR036388">
    <property type="entry name" value="WH-like_DNA-bd_sf"/>
</dbReference>
<keyword evidence="2" id="KW-0902">Two-component regulatory system</keyword>
<keyword evidence="3" id="KW-0805">Transcription regulation</keyword>
<dbReference type="InterPro" id="IPR011006">
    <property type="entry name" value="CheY-like_superfamily"/>
</dbReference>
<feature type="modified residue" description="4-aspartylphosphate" evidence="6">
    <location>
        <position position="52"/>
    </location>
</feature>
<evidence type="ECO:0000313" key="11">
    <source>
        <dbReference type="Proteomes" id="UP000318405"/>
    </source>
</evidence>
<feature type="domain" description="OmpR/PhoB-type" evidence="9">
    <location>
        <begin position="125"/>
        <end position="221"/>
    </location>
</feature>
<dbReference type="GO" id="GO:0032993">
    <property type="term" value="C:protein-DNA complex"/>
    <property type="evidence" value="ECO:0007669"/>
    <property type="project" value="TreeGrafter"/>
</dbReference>
<dbReference type="Pfam" id="PF00486">
    <property type="entry name" value="Trans_reg_C"/>
    <property type="match status" value="1"/>
</dbReference>
<evidence type="ECO:0000256" key="7">
    <source>
        <dbReference type="PROSITE-ProRule" id="PRU01091"/>
    </source>
</evidence>
<dbReference type="PROSITE" id="PS51755">
    <property type="entry name" value="OMPR_PHOB"/>
    <property type="match status" value="1"/>
</dbReference>